<name>A0A8T0C3W7_9GAMM</name>
<reference evidence="1 2" key="1">
    <citation type="journal article" date="2012" name="J. Bacteriol.">
        <title>Genome sequence of the cycloprodigiosin-producing bacterial strain Pseudoalteromonas rubra ATCC 29570(T).</title>
        <authorList>
            <person name="Xie B.B."/>
            <person name="Shu Y.L."/>
            <person name="Qin Q.L."/>
            <person name="Rong J.C."/>
            <person name="Zhang X.Y."/>
            <person name="Chen X.L."/>
            <person name="Zhou B.C."/>
            <person name="Zhang Y.Z."/>
        </authorList>
    </citation>
    <scope>NUCLEOTIDE SEQUENCE [LARGE SCALE GENOMIC DNA]</scope>
    <source>
        <strain evidence="1 2">DSM 6842</strain>
    </source>
</reference>
<proteinExistence type="predicted"/>
<comment type="caution">
    <text evidence="1">The sequence shown here is derived from an EMBL/GenBank/DDBJ whole genome shotgun (WGS) entry which is preliminary data.</text>
</comment>
<protein>
    <submittedName>
        <fullName evidence="1">Uncharacterized protein</fullName>
    </submittedName>
</protein>
<organism evidence="1 2">
    <name type="scientific">Pseudoalteromonas rubra</name>
    <dbReference type="NCBI Taxonomy" id="43658"/>
    <lineage>
        <taxon>Bacteria</taxon>
        <taxon>Pseudomonadati</taxon>
        <taxon>Pseudomonadota</taxon>
        <taxon>Gammaproteobacteria</taxon>
        <taxon>Alteromonadales</taxon>
        <taxon>Pseudoalteromonadaceae</taxon>
        <taxon>Pseudoalteromonas</taxon>
    </lineage>
</organism>
<sequence>MRIERDSSGEVSPKAEIIVTDEIQIFEPWNRVKRHKFVKKIE</sequence>
<dbReference type="Proteomes" id="UP000016480">
    <property type="component" value="Unassembled WGS sequence"/>
</dbReference>
<evidence type="ECO:0000313" key="2">
    <source>
        <dbReference type="Proteomes" id="UP000016480"/>
    </source>
</evidence>
<dbReference type="AlphaFoldDB" id="A0A8T0C3W7"/>
<accession>A0A8T0C3W7</accession>
<gene>
    <name evidence="1" type="ORF">PRUB_a5265</name>
</gene>
<evidence type="ECO:0000313" key="1">
    <source>
        <dbReference type="EMBL" id="KAF7785323.1"/>
    </source>
</evidence>
<dbReference type="EMBL" id="AHCD03000038">
    <property type="protein sequence ID" value="KAF7785323.1"/>
    <property type="molecule type" value="Genomic_DNA"/>
</dbReference>